<dbReference type="EMBL" id="JAYMYQ010000006">
    <property type="protein sequence ID" value="KAK7322642.1"/>
    <property type="molecule type" value="Genomic_DNA"/>
</dbReference>
<dbReference type="AlphaFoldDB" id="A0AAN9KUI0"/>
<sequence>MTMSESAIVNNPNLSSLGFCFDDLPAQYASKPVLSSPIRFPIADLKSQMVGQLCCDLVRDQRDRILHSNSGEQTRAHRIHDSAGLVKAVPGFFSKDFASNITQRSRLPYAFGFSSWLDSTLQPNLRLP</sequence>
<comment type="caution">
    <text evidence="1">The sequence shown here is derived from an EMBL/GenBank/DDBJ whole genome shotgun (WGS) entry which is preliminary data.</text>
</comment>
<proteinExistence type="predicted"/>
<accession>A0AAN9KUI0</accession>
<organism evidence="1 2">
    <name type="scientific">Canavalia gladiata</name>
    <name type="common">Sword bean</name>
    <name type="synonym">Dolichos gladiatus</name>
    <dbReference type="NCBI Taxonomy" id="3824"/>
    <lineage>
        <taxon>Eukaryota</taxon>
        <taxon>Viridiplantae</taxon>
        <taxon>Streptophyta</taxon>
        <taxon>Embryophyta</taxon>
        <taxon>Tracheophyta</taxon>
        <taxon>Spermatophyta</taxon>
        <taxon>Magnoliopsida</taxon>
        <taxon>eudicotyledons</taxon>
        <taxon>Gunneridae</taxon>
        <taxon>Pentapetalae</taxon>
        <taxon>rosids</taxon>
        <taxon>fabids</taxon>
        <taxon>Fabales</taxon>
        <taxon>Fabaceae</taxon>
        <taxon>Papilionoideae</taxon>
        <taxon>50 kb inversion clade</taxon>
        <taxon>NPAAA clade</taxon>
        <taxon>indigoferoid/millettioid clade</taxon>
        <taxon>Phaseoleae</taxon>
        <taxon>Canavalia</taxon>
    </lineage>
</organism>
<protein>
    <submittedName>
        <fullName evidence="1">Uncharacterized protein</fullName>
    </submittedName>
</protein>
<gene>
    <name evidence="1" type="ORF">VNO77_26031</name>
</gene>
<keyword evidence="2" id="KW-1185">Reference proteome</keyword>
<evidence type="ECO:0000313" key="1">
    <source>
        <dbReference type="EMBL" id="KAK7322642.1"/>
    </source>
</evidence>
<dbReference type="Proteomes" id="UP001367508">
    <property type="component" value="Unassembled WGS sequence"/>
</dbReference>
<reference evidence="1 2" key="1">
    <citation type="submission" date="2024-01" db="EMBL/GenBank/DDBJ databases">
        <title>The genomes of 5 underutilized Papilionoideae crops provide insights into root nodulation and disease resistanc.</title>
        <authorList>
            <person name="Jiang F."/>
        </authorList>
    </citation>
    <scope>NUCLEOTIDE SEQUENCE [LARGE SCALE GENOMIC DNA]</scope>
    <source>
        <strain evidence="1">LVBAO_FW01</strain>
        <tissue evidence="1">Leaves</tissue>
    </source>
</reference>
<name>A0AAN9KUI0_CANGL</name>
<evidence type="ECO:0000313" key="2">
    <source>
        <dbReference type="Proteomes" id="UP001367508"/>
    </source>
</evidence>